<accession>A0AAV7N5A1</accession>
<evidence type="ECO:0000256" key="1">
    <source>
        <dbReference type="SAM" id="MobiDB-lite"/>
    </source>
</evidence>
<dbReference type="AlphaFoldDB" id="A0AAV7N5A1"/>
<evidence type="ECO:0000313" key="3">
    <source>
        <dbReference type="Proteomes" id="UP001066276"/>
    </source>
</evidence>
<feature type="region of interest" description="Disordered" evidence="1">
    <location>
        <begin position="117"/>
        <end position="169"/>
    </location>
</feature>
<gene>
    <name evidence="2" type="ORF">NDU88_006863</name>
</gene>
<organism evidence="2 3">
    <name type="scientific">Pleurodeles waltl</name>
    <name type="common">Iberian ribbed newt</name>
    <dbReference type="NCBI Taxonomy" id="8319"/>
    <lineage>
        <taxon>Eukaryota</taxon>
        <taxon>Metazoa</taxon>
        <taxon>Chordata</taxon>
        <taxon>Craniata</taxon>
        <taxon>Vertebrata</taxon>
        <taxon>Euteleostomi</taxon>
        <taxon>Amphibia</taxon>
        <taxon>Batrachia</taxon>
        <taxon>Caudata</taxon>
        <taxon>Salamandroidea</taxon>
        <taxon>Salamandridae</taxon>
        <taxon>Pleurodelinae</taxon>
        <taxon>Pleurodeles</taxon>
    </lineage>
</organism>
<comment type="caution">
    <text evidence="2">The sequence shown here is derived from an EMBL/GenBank/DDBJ whole genome shotgun (WGS) entry which is preliminary data.</text>
</comment>
<protein>
    <submittedName>
        <fullName evidence="2">Uncharacterized protein</fullName>
    </submittedName>
</protein>
<dbReference type="EMBL" id="JANPWB010000013">
    <property type="protein sequence ID" value="KAJ1109503.1"/>
    <property type="molecule type" value="Genomic_DNA"/>
</dbReference>
<proteinExistence type="predicted"/>
<feature type="region of interest" description="Disordered" evidence="1">
    <location>
        <begin position="1"/>
        <end position="87"/>
    </location>
</feature>
<name>A0AAV7N5A1_PLEWA</name>
<evidence type="ECO:0000313" key="2">
    <source>
        <dbReference type="EMBL" id="KAJ1109503.1"/>
    </source>
</evidence>
<sequence length="181" mass="19615">MAQSPEAGVEAIGTKKKVPGWPKDGGDKFYSLTEDSDSTNSDQSSSETGASISSESGSFLSLAESTVRQRRRESKGLKVRAPIRDGGELSAQSRKTLKWDYSGTNLMSTAEAHIPEAQAKAEKRADAPVGTSDLSIGTRNTDSEMYSPYTTRLSSCKPGQGQRADGRGWPRNGYKELFARW</sequence>
<dbReference type="Proteomes" id="UP001066276">
    <property type="component" value="Chromosome 9"/>
</dbReference>
<feature type="compositionally biased region" description="Polar residues" evidence="1">
    <location>
        <begin position="132"/>
        <end position="154"/>
    </location>
</feature>
<keyword evidence="3" id="KW-1185">Reference proteome</keyword>
<feature type="compositionally biased region" description="Low complexity" evidence="1">
    <location>
        <begin position="38"/>
        <end position="65"/>
    </location>
</feature>
<reference evidence="2" key="1">
    <citation type="journal article" date="2022" name="bioRxiv">
        <title>Sequencing and chromosome-scale assembly of the giantPleurodeles waltlgenome.</title>
        <authorList>
            <person name="Brown T."/>
            <person name="Elewa A."/>
            <person name="Iarovenko S."/>
            <person name="Subramanian E."/>
            <person name="Araus A.J."/>
            <person name="Petzold A."/>
            <person name="Susuki M."/>
            <person name="Suzuki K.-i.T."/>
            <person name="Hayashi T."/>
            <person name="Toyoda A."/>
            <person name="Oliveira C."/>
            <person name="Osipova E."/>
            <person name="Leigh N.D."/>
            <person name="Simon A."/>
            <person name="Yun M.H."/>
        </authorList>
    </citation>
    <scope>NUCLEOTIDE SEQUENCE</scope>
    <source>
        <strain evidence="2">20211129_DDA</strain>
        <tissue evidence="2">Liver</tissue>
    </source>
</reference>